<reference evidence="2" key="1">
    <citation type="submission" date="2015-07" db="EMBL/GenBank/DDBJ databases">
        <authorList>
            <person name="Rodrigo-Torres Lidia"/>
            <person name="Arahal R.David."/>
        </authorList>
    </citation>
    <scope>NUCLEOTIDE SEQUENCE [LARGE SCALE GENOMIC DNA]</scope>
    <source>
        <strain evidence="2">CECT 4801</strain>
    </source>
</reference>
<sequence>MAGRADILKHMRAKHVGVFQSAARLYNVAILVRRTNTASLEHVGEPYAAPKRLDCKAKTADFDVKPVGSKCPDAQRKNFAGLVVDPKIVGEKAFKASKMAKVIEEWREFQKQLRPEMATFEQQRKLTYIPRGGVYFVERNPEDPYFGCVKFSSSSLITAAKCVHGDFDLYGIVDMDAPDQLIRVREDRLGQKHTRSPKFFDVQHFVNNRLGIAMVLHGSQETYATEHKDDDLDIFFPSGRIEYAGPAAADIEAFYKKEFPGRTLFRKDEPALDIKGSYVSPGAL</sequence>
<dbReference type="OrthoDB" id="7065154at2"/>
<evidence type="ECO:0000313" key="2">
    <source>
        <dbReference type="Proteomes" id="UP000048926"/>
    </source>
</evidence>
<dbReference type="EMBL" id="CXST01000001">
    <property type="protein sequence ID" value="CTQ42087.1"/>
    <property type="molecule type" value="Genomic_DNA"/>
</dbReference>
<organism evidence="1 2">
    <name type="scientific">Roseibium aggregatum</name>
    <dbReference type="NCBI Taxonomy" id="187304"/>
    <lineage>
        <taxon>Bacteria</taxon>
        <taxon>Pseudomonadati</taxon>
        <taxon>Pseudomonadota</taxon>
        <taxon>Alphaproteobacteria</taxon>
        <taxon>Hyphomicrobiales</taxon>
        <taxon>Stappiaceae</taxon>
        <taxon>Roseibium</taxon>
    </lineage>
</organism>
<keyword evidence="2" id="KW-1185">Reference proteome</keyword>
<proteinExistence type="predicted"/>
<evidence type="ECO:0000313" key="1">
    <source>
        <dbReference type="EMBL" id="CTQ42087.1"/>
    </source>
</evidence>
<name>A0A0M6XXD3_9HYPH</name>
<dbReference type="AlphaFoldDB" id="A0A0M6XXD3"/>
<dbReference type="RefSeq" id="WP_145903422.1">
    <property type="nucleotide sequence ID" value="NZ_CP045627.1"/>
</dbReference>
<dbReference type="Proteomes" id="UP000048926">
    <property type="component" value="Unassembled WGS sequence"/>
</dbReference>
<gene>
    <name evidence="1" type="ORF">LAL4801_00507</name>
</gene>
<protein>
    <submittedName>
        <fullName evidence="1">Uncharacterized protein</fullName>
    </submittedName>
</protein>
<accession>A0A0M6XXD3</accession>